<proteinExistence type="predicted"/>
<evidence type="ECO:0000313" key="2">
    <source>
        <dbReference type="EMBL" id="GLR90185.1"/>
    </source>
</evidence>
<gene>
    <name evidence="2" type="ORF">GCM10007857_68990</name>
</gene>
<sequence length="75" mass="7388">MQEMVMAQSRGGLPVSRLAVSTVTLFGSEAALAAQGPGVEAGTASPFAQAVMAILVYGASALVVGVGLIGALRGR</sequence>
<evidence type="ECO:0000313" key="3">
    <source>
        <dbReference type="Proteomes" id="UP001156905"/>
    </source>
</evidence>
<dbReference type="Proteomes" id="UP001156905">
    <property type="component" value="Unassembled WGS sequence"/>
</dbReference>
<evidence type="ECO:0000256" key="1">
    <source>
        <dbReference type="SAM" id="Phobius"/>
    </source>
</evidence>
<keyword evidence="3" id="KW-1185">Reference proteome</keyword>
<keyword evidence="1" id="KW-0472">Membrane</keyword>
<keyword evidence="1" id="KW-1133">Transmembrane helix</keyword>
<dbReference type="EMBL" id="BSOW01000031">
    <property type="protein sequence ID" value="GLR90185.1"/>
    <property type="molecule type" value="Genomic_DNA"/>
</dbReference>
<feature type="transmembrane region" description="Helical" evidence="1">
    <location>
        <begin position="49"/>
        <end position="72"/>
    </location>
</feature>
<reference evidence="3" key="1">
    <citation type="journal article" date="2019" name="Int. J. Syst. Evol. Microbiol.">
        <title>The Global Catalogue of Microorganisms (GCM) 10K type strain sequencing project: providing services to taxonomists for standard genome sequencing and annotation.</title>
        <authorList>
            <consortium name="The Broad Institute Genomics Platform"/>
            <consortium name="The Broad Institute Genome Sequencing Center for Infectious Disease"/>
            <person name="Wu L."/>
            <person name="Ma J."/>
        </authorList>
    </citation>
    <scope>NUCLEOTIDE SEQUENCE [LARGE SCALE GENOMIC DNA]</scope>
    <source>
        <strain evidence="3">NBRC 102520</strain>
    </source>
</reference>
<protein>
    <submittedName>
        <fullName evidence="2">Uncharacterized protein</fullName>
    </submittedName>
</protein>
<organism evidence="2 3">
    <name type="scientific">Bradyrhizobium iriomotense</name>
    <dbReference type="NCBI Taxonomy" id="441950"/>
    <lineage>
        <taxon>Bacteria</taxon>
        <taxon>Pseudomonadati</taxon>
        <taxon>Pseudomonadota</taxon>
        <taxon>Alphaproteobacteria</taxon>
        <taxon>Hyphomicrobiales</taxon>
        <taxon>Nitrobacteraceae</taxon>
        <taxon>Bradyrhizobium</taxon>
    </lineage>
</organism>
<accession>A0ABQ6B720</accession>
<name>A0ABQ6B720_9BRAD</name>
<comment type="caution">
    <text evidence="2">The sequence shown here is derived from an EMBL/GenBank/DDBJ whole genome shotgun (WGS) entry which is preliminary data.</text>
</comment>
<keyword evidence="1" id="KW-0812">Transmembrane</keyword>